<reference evidence="7" key="1">
    <citation type="submission" date="2020-02" db="EMBL/GenBank/DDBJ databases">
        <authorList>
            <person name="Meier V. D."/>
        </authorList>
    </citation>
    <scope>NUCLEOTIDE SEQUENCE</scope>
    <source>
        <strain evidence="7">AVDCRST_MAG61</strain>
    </source>
</reference>
<dbReference type="PANTHER" id="PTHR12835:SF5">
    <property type="entry name" value="BIOTIN--PROTEIN LIGASE"/>
    <property type="match status" value="1"/>
</dbReference>
<keyword evidence="1 7" id="KW-0436">Ligase</keyword>
<dbReference type="PROSITE" id="PS51733">
    <property type="entry name" value="BPL_LPL_CATALYTIC"/>
    <property type="match status" value="1"/>
</dbReference>
<dbReference type="EMBL" id="CADCTT010000121">
    <property type="protein sequence ID" value="CAA9298880.1"/>
    <property type="molecule type" value="Genomic_DNA"/>
</dbReference>
<dbReference type="GO" id="GO:0005737">
    <property type="term" value="C:cytoplasm"/>
    <property type="evidence" value="ECO:0007669"/>
    <property type="project" value="TreeGrafter"/>
</dbReference>
<dbReference type="GO" id="GO:0004077">
    <property type="term" value="F:biotin--[biotin carboxyl-carrier protein] ligase activity"/>
    <property type="evidence" value="ECO:0007669"/>
    <property type="project" value="UniProtKB-EC"/>
</dbReference>
<keyword evidence="4" id="KW-0092">Biotin</keyword>
<dbReference type="GO" id="GO:0005524">
    <property type="term" value="F:ATP binding"/>
    <property type="evidence" value="ECO:0007669"/>
    <property type="project" value="UniProtKB-KW"/>
</dbReference>
<protein>
    <recommendedName>
        <fullName evidence="5">biotin--[biotin carboxyl-carrier protein] ligase</fullName>
        <ecNumber evidence="5">6.3.4.15</ecNumber>
    </recommendedName>
</protein>
<evidence type="ECO:0000256" key="2">
    <source>
        <dbReference type="ARBA" id="ARBA00022741"/>
    </source>
</evidence>
<dbReference type="InterPro" id="IPR045864">
    <property type="entry name" value="aa-tRNA-synth_II/BPL/LPL"/>
</dbReference>
<evidence type="ECO:0000313" key="7">
    <source>
        <dbReference type="EMBL" id="CAA9298880.1"/>
    </source>
</evidence>
<keyword evidence="3" id="KW-0067">ATP-binding</keyword>
<dbReference type="AlphaFoldDB" id="A0A6J4K9D6"/>
<dbReference type="CDD" id="cd16442">
    <property type="entry name" value="BPL"/>
    <property type="match status" value="1"/>
</dbReference>
<sequence length="272" mass="28877">MLSGDTLDAEVLRRELVRPGGLWSGVDVVARTGSTNADLAARARSGAPAGAVLVTDFQDAGRGRQGRSWVAPRGSSVAMSVLLRPGDVDPGRWTWLPLLTGLAVVEGLRRAADVPAVLKWPNDVLVEGQKICGILAERVETPTGPACVVGMGINVWLAADELPVPTATSLALLAEAREPGSRPPSRNRLIATVLAALELIYERWEVLEDDSLFAASYLQRCDTIGRQVRVHLAGDVVVEGQAEALDDDGRLVVRTPSGLQTFGAGDVVHLRS</sequence>
<evidence type="ECO:0000256" key="1">
    <source>
        <dbReference type="ARBA" id="ARBA00022598"/>
    </source>
</evidence>
<dbReference type="InterPro" id="IPR004143">
    <property type="entry name" value="BPL_LPL_catalytic"/>
</dbReference>
<dbReference type="SUPFAM" id="SSF50037">
    <property type="entry name" value="C-terminal domain of transcriptional repressors"/>
    <property type="match status" value="1"/>
</dbReference>
<dbReference type="InterPro" id="IPR004408">
    <property type="entry name" value="Biotin_CoA_COase_ligase"/>
</dbReference>
<gene>
    <name evidence="7" type="ORF">AVDCRST_MAG61-802</name>
</gene>
<dbReference type="Pfam" id="PF03099">
    <property type="entry name" value="BPL_LplA_LipB"/>
    <property type="match status" value="1"/>
</dbReference>
<evidence type="ECO:0000256" key="3">
    <source>
        <dbReference type="ARBA" id="ARBA00022840"/>
    </source>
</evidence>
<dbReference type="NCBIfam" id="TIGR00121">
    <property type="entry name" value="birA_ligase"/>
    <property type="match status" value="1"/>
</dbReference>
<dbReference type="Pfam" id="PF02237">
    <property type="entry name" value="BPL_C"/>
    <property type="match status" value="1"/>
</dbReference>
<dbReference type="Gene3D" id="3.30.930.10">
    <property type="entry name" value="Bira Bifunctional Protein, Domain 2"/>
    <property type="match status" value="1"/>
</dbReference>
<dbReference type="PANTHER" id="PTHR12835">
    <property type="entry name" value="BIOTIN PROTEIN LIGASE"/>
    <property type="match status" value="1"/>
</dbReference>
<dbReference type="Gene3D" id="2.30.30.100">
    <property type="match status" value="1"/>
</dbReference>
<accession>A0A6J4K9D6</accession>
<keyword evidence="2" id="KW-0547">Nucleotide-binding</keyword>
<evidence type="ECO:0000256" key="5">
    <source>
        <dbReference type="ARBA" id="ARBA00024227"/>
    </source>
</evidence>
<evidence type="ECO:0000256" key="4">
    <source>
        <dbReference type="ARBA" id="ARBA00023267"/>
    </source>
</evidence>
<proteinExistence type="predicted"/>
<dbReference type="EC" id="6.3.4.15" evidence="5"/>
<dbReference type="InterPro" id="IPR003142">
    <property type="entry name" value="BPL_C"/>
</dbReference>
<feature type="domain" description="BPL/LPL catalytic" evidence="6">
    <location>
        <begin position="16"/>
        <end position="205"/>
    </location>
</feature>
<organism evidence="7">
    <name type="scientific">uncultured Friedmanniella sp</name>
    <dbReference type="NCBI Taxonomy" id="335381"/>
    <lineage>
        <taxon>Bacteria</taxon>
        <taxon>Bacillati</taxon>
        <taxon>Actinomycetota</taxon>
        <taxon>Actinomycetes</taxon>
        <taxon>Propionibacteriales</taxon>
        <taxon>Nocardioidaceae</taxon>
        <taxon>Friedmanniella</taxon>
        <taxon>environmental samples</taxon>
    </lineage>
</organism>
<evidence type="ECO:0000259" key="6">
    <source>
        <dbReference type="PROSITE" id="PS51733"/>
    </source>
</evidence>
<dbReference type="InterPro" id="IPR008988">
    <property type="entry name" value="Transcriptional_repressor_C"/>
</dbReference>
<dbReference type="SUPFAM" id="SSF55681">
    <property type="entry name" value="Class II aaRS and biotin synthetases"/>
    <property type="match status" value="1"/>
</dbReference>
<name>A0A6J4K9D6_9ACTN</name>